<dbReference type="Pfam" id="PF00847">
    <property type="entry name" value="AP2"/>
    <property type="match status" value="1"/>
</dbReference>
<dbReference type="InterPro" id="IPR050913">
    <property type="entry name" value="AP2/ERF_ERF"/>
</dbReference>
<feature type="domain" description="AP2/ERF" evidence="9">
    <location>
        <begin position="7"/>
        <end position="64"/>
    </location>
</feature>
<protein>
    <submittedName>
        <fullName evidence="10">Ethylene-responsive transcription factor</fullName>
    </submittedName>
</protein>
<dbReference type="CDD" id="cd00018">
    <property type="entry name" value="AP2"/>
    <property type="match status" value="1"/>
</dbReference>
<dbReference type="GO" id="GO:0003677">
    <property type="term" value="F:DNA binding"/>
    <property type="evidence" value="ECO:0007669"/>
    <property type="project" value="UniProtKB-KW"/>
</dbReference>
<name>A0A2G2WQQ1_CAPBA</name>
<sequence>MAPPQQKYRGVRQRHWGSWVSEIRHPSLKTRIWLGTYETAEDAARAYDEATRLVCGPTARTNFPYNADDSQSFLSSALIAKLQRCQMTSFTTMPKRPGTTKLEDGKKENQISPFTRNRGDGDQGQSTESASQQFNALEDEHIDQMIEELLDYGSIEMSSVLQE</sequence>
<comment type="subcellular location">
    <subcellularLocation>
        <location evidence="1">Nucleus</location>
    </subcellularLocation>
</comment>
<dbReference type="PANTHER" id="PTHR31194:SF192">
    <property type="entry name" value="OS02G0797100 PROTEIN"/>
    <property type="match status" value="1"/>
</dbReference>
<keyword evidence="11" id="KW-1185">Reference proteome</keyword>
<gene>
    <name evidence="10" type="ORF">CQW23_11717</name>
</gene>
<evidence type="ECO:0000259" key="9">
    <source>
        <dbReference type="PROSITE" id="PS51032"/>
    </source>
</evidence>
<dbReference type="GO" id="GO:0006952">
    <property type="term" value="P:defense response"/>
    <property type="evidence" value="ECO:0007669"/>
    <property type="project" value="UniProtKB-KW"/>
</dbReference>
<evidence type="ECO:0000256" key="6">
    <source>
        <dbReference type="ARBA" id="ARBA00023163"/>
    </source>
</evidence>
<dbReference type="SUPFAM" id="SSF54171">
    <property type="entry name" value="DNA-binding domain"/>
    <property type="match status" value="1"/>
</dbReference>
<keyword evidence="4" id="KW-0238">DNA-binding</keyword>
<dbReference type="PRINTS" id="PR00367">
    <property type="entry name" value="ETHRSPELEMNT"/>
</dbReference>
<dbReference type="InterPro" id="IPR016177">
    <property type="entry name" value="DNA-bd_dom_sf"/>
</dbReference>
<dbReference type="OrthoDB" id="1920676at2759"/>
<evidence type="ECO:0000256" key="8">
    <source>
        <dbReference type="SAM" id="MobiDB-lite"/>
    </source>
</evidence>
<evidence type="ECO:0000256" key="2">
    <source>
        <dbReference type="ARBA" id="ARBA00022821"/>
    </source>
</evidence>
<dbReference type="GO" id="GO:0003700">
    <property type="term" value="F:DNA-binding transcription factor activity"/>
    <property type="evidence" value="ECO:0007669"/>
    <property type="project" value="InterPro"/>
</dbReference>
<dbReference type="PANTHER" id="PTHR31194">
    <property type="entry name" value="SHN SHINE , DNA BINDING / TRANSCRIPTION FACTOR"/>
    <property type="match status" value="1"/>
</dbReference>
<reference evidence="10 11" key="1">
    <citation type="journal article" date="2017" name="Genome Biol.">
        <title>New reference genome sequences of hot pepper reveal the massive evolution of plant disease-resistance genes by retroduplication.</title>
        <authorList>
            <person name="Kim S."/>
            <person name="Park J."/>
            <person name="Yeom S.I."/>
            <person name="Kim Y.M."/>
            <person name="Seo E."/>
            <person name="Kim K.T."/>
            <person name="Kim M.S."/>
            <person name="Lee J.M."/>
            <person name="Cheong K."/>
            <person name="Shin H.S."/>
            <person name="Kim S.B."/>
            <person name="Han K."/>
            <person name="Lee J."/>
            <person name="Park M."/>
            <person name="Lee H.A."/>
            <person name="Lee H.Y."/>
            <person name="Lee Y."/>
            <person name="Oh S."/>
            <person name="Lee J.H."/>
            <person name="Choi E."/>
            <person name="Choi E."/>
            <person name="Lee S.E."/>
            <person name="Jeon J."/>
            <person name="Kim H."/>
            <person name="Choi G."/>
            <person name="Song H."/>
            <person name="Lee J."/>
            <person name="Lee S.C."/>
            <person name="Kwon J.K."/>
            <person name="Lee H.Y."/>
            <person name="Koo N."/>
            <person name="Hong Y."/>
            <person name="Kim R.W."/>
            <person name="Kang W.H."/>
            <person name="Huh J.H."/>
            <person name="Kang B.C."/>
            <person name="Yang T.J."/>
            <person name="Lee Y.H."/>
            <person name="Bennetzen J.L."/>
            <person name="Choi D."/>
        </authorList>
    </citation>
    <scope>NUCLEOTIDE SEQUENCE [LARGE SCALE GENOMIC DNA]</scope>
    <source>
        <strain evidence="11">cv. PBC81</strain>
    </source>
</reference>
<evidence type="ECO:0000256" key="5">
    <source>
        <dbReference type="ARBA" id="ARBA00023159"/>
    </source>
</evidence>
<organism evidence="10 11">
    <name type="scientific">Capsicum baccatum</name>
    <name type="common">Peruvian pepper</name>
    <dbReference type="NCBI Taxonomy" id="33114"/>
    <lineage>
        <taxon>Eukaryota</taxon>
        <taxon>Viridiplantae</taxon>
        <taxon>Streptophyta</taxon>
        <taxon>Embryophyta</taxon>
        <taxon>Tracheophyta</taxon>
        <taxon>Spermatophyta</taxon>
        <taxon>Magnoliopsida</taxon>
        <taxon>eudicotyledons</taxon>
        <taxon>Gunneridae</taxon>
        <taxon>Pentapetalae</taxon>
        <taxon>asterids</taxon>
        <taxon>lamiids</taxon>
        <taxon>Solanales</taxon>
        <taxon>Solanaceae</taxon>
        <taxon>Solanoideae</taxon>
        <taxon>Capsiceae</taxon>
        <taxon>Capsicum</taxon>
    </lineage>
</organism>
<evidence type="ECO:0000313" key="11">
    <source>
        <dbReference type="Proteomes" id="UP000224567"/>
    </source>
</evidence>
<evidence type="ECO:0000256" key="7">
    <source>
        <dbReference type="ARBA" id="ARBA00023242"/>
    </source>
</evidence>
<proteinExistence type="predicted"/>
<evidence type="ECO:0000313" key="10">
    <source>
        <dbReference type="EMBL" id="PHT47509.1"/>
    </source>
</evidence>
<reference evidence="11" key="2">
    <citation type="journal article" date="2017" name="J. Anim. Genet.">
        <title>Multiple reference genome sequences of hot pepper reveal the massive evolution of plant disease resistance genes by retroduplication.</title>
        <authorList>
            <person name="Kim S."/>
            <person name="Park J."/>
            <person name="Yeom S.-I."/>
            <person name="Kim Y.-M."/>
            <person name="Seo E."/>
            <person name="Kim K.-T."/>
            <person name="Kim M.-S."/>
            <person name="Lee J.M."/>
            <person name="Cheong K."/>
            <person name="Shin H.-S."/>
            <person name="Kim S.-B."/>
            <person name="Han K."/>
            <person name="Lee J."/>
            <person name="Park M."/>
            <person name="Lee H.-A."/>
            <person name="Lee H.-Y."/>
            <person name="Lee Y."/>
            <person name="Oh S."/>
            <person name="Lee J.H."/>
            <person name="Choi E."/>
            <person name="Choi E."/>
            <person name="Lee S.E."/>
            <person name="Jeon J."/>
            <person name="Kim H."/>
            <person name="Choi G."/>
            <person name="Song H."/>
            <person name="Lee J."/>
            <person name="Lee S.-C."/>
            <person name="Kwon J.-K."/>
            <person name="Lee H.-Y."/>
            <person name="Koo N."/>
            <person name="Hong Y."/>
            <person name="Kim R.W."/>
            <person name="Kang W.-H."/>
            <person name="Huh J.H."/>
            <person name="Kang B.-C."/>
            <person name="Yang T.-J."/>
            <person name="Lee Y.-H."/>
            <person name="Bennetzen J.L."/>
            <person name="Choi D."/>
        </authorList>
    </citation>
    <scope>NUCLEOTIDE SEQUENCE [LARGE SCALE GENOMIC DNA]</scope>
    <source>
        <strain evidence="11">cv. PBC81</strain>
    </source>
</reference>
<dbReference type="InterPro" id="IPR036955">
    <property type="entry name" value="AP2/ERF_dom_sf"/>
</dbReference>
<dbReference type="GO" id="GO:0005634">
    <property type="term" value="C:nucleus"/>
    <property type="evidence" value="ECO:0007669"/>
    <property type="project" value="UniProtKB-SubCell"/>
</dbReference>
<feature type="region of interest" description="Disordered" evidence="8">
    <location>
        <begin position="89"/>
        <end position="140"/>
    </location>
</feature>
<keyword evidence="2" id="KW-0611">Plant defense</keyword>
<evidence type="ECO:0000256" key="1">
    <source>
        <dbReference type="ARBA" id="ARBA00004123"/>
    </source>
</evidence>
<dbReference type="Gene3D" id="3.30.730.10">
    <property type="entry name" value="AP2/ERF domain"/>
    <property type="match status" value="1"/>
</dbReference>
<dbReference type="STRING" id="33114.A0A2G2WQQ1"/>
<comment type="caution">
    <text evidence="10">The sequence shown here is derived from an EMBL/GenBank/DDBJ whole genome shotgun (WGS) entry which is preliminary data.</text>
</comment>
<evidence type="ECO:0000256" key="3">
    <source>
        <dbReference type="ARBA" id="ARBA00023015"/>
    </source>
</evidence>
<dbReference type="Proteomes" id="UP000224567">
    <property type="component" value="Unassembled WGS sequence"/>
</dbReference>
<dbReference type="SMART" id="SM00380">
    <property type="entry name" value="AP2"/>
    <property type="match status" value="1"/>
</dbReference>
<dbReference type="PROSITE" id="PS51032">
    <property type="entry name" value="AP2_ERF"/>
    <property type="match status" value="1"/>
</dbReference>
<keyword evidence="3" id="KW-0805">Transcription regulation</keyword>
<dbReference type="AlphaFoldDB" id="A0A2G2WQQ1"/>
<keyword evidence="6" id="KW-0804">Transcription</keyword>
<feature type="compositionally biased region" description="Polar residues" evidence="8">
    <location>
        <begin position="123"/>
        <end position="135"/>
    </location>
</feature>
<evidence type="ECO:0000256" key="4">
    <source>
        <dbReference type="ARBA" id="ARBA00023125"/>
    </source>
</evidence>
<dbReference type="FunFam" id="3.30.730.10:FF:000001">
    <property type="entry name" value="Ethylene-responsive transcription factor 2"/>
    <property type="match status" value="1"/>
</dbReference>
<keyword evidence="5" id="KW-0010">Activator</keyword>
<dbReference type="InterPro" id="IPR001471">
    <property type="entry name" value="AP2/ERF_dom"/>
</dbReference>
<accession>A0A2G2WQQ1</accession>
<dbReference type="EMBL" id="MLFT02000005">
    <property type="protein sequence ID" value="PHT47509.1"/>
    <property type="molecule type" value="Genomic_DNA"/>
</dbReference>
<keyword evidence="7" id="KW-0539">Nucleus</keyword>